<evidence type="ECO:0000313" key="2">
    <source>
        <dbReference type="EMBL" id="KNC85889.1"/>
    </source>
</evidence>
<keyword evidence="3" id="KW-1185">Reference proteome</keyword>
<organism evidence="2 3">
    <name type="scientific">Sphaeroforma arctica JP610</name>
    <dbReference type="NCBI Taxonomy" id="667725"/>
    <lineage>
        <taxon>Eukaryota</taxon>
        <taxon>Ichthyosporea</taxon>
        <taxon>Ichthyophonida</taxon>
        <taxon>Sphaeroforma</taxon>
    </lineage>
</organism>
<protein>
    <submittedName>
        <fullName evidence="2">Uncharacterized protein</fullName>
    </submittedName>
</protein>
<feature type="region of interest" description="Disordered" evidence="1">
    <location>
        <begin position="1"/>
        <end position="37"/>
    </location>
</feature>
<feature type="compositionally biased region" description="Polar residues" evidence="1">
    <location>
        <begin position="1"/>
        <end position="14"/>
    </location>
</feature>
<dbReference type="RefSeq" id="XP_014159791.1">
    <property type="nucleotide sequence ID" value="XM_014304316.1"/>
</dbReference>
<dbReference type="Gene3D" id="1.25.40.10">
    <property type="entry name" value="Tetratricopeptide repeat domain"/>
    <property type="match status" value="1"/>
</dbReference>
<proteinExistence type="predicted"/>
<reference evidence="2 3" key="1">
    <citation type="submission" date="2011-02" db="EMBL/GenBank/DDBJ databases">
        <title>The Genome Sequence of Sphaeroforma arctica JP610.</title>
        <authorList>
            <consortium name="The Broad Institute Genome Sequencing Platform"/>
            <person name="Russ C."/>
            <person name="Cuomo C."/>
            <person name="Young S.K."/>
            <person name="Zeng Q."/>
            <person name="Gargeya S."/>
            <person name="Alvarado L."/>
            <person name="Berlin A."/>
            <person name="Chapman S.B."/>
            <person name="Chen Z."/>
            <person name="Freedman E."/>
            <person name="Gellesch M."/>
            <person name="Goldberg J."/>
            <person name="Griggs A."/>
            <person name="Gujja S."/>
            <person name="Heilman E."/>
            <person name="Heiman D."/>
            <person name="Howarth C."/>
            <person name="Mehta T."/>
            <person name="Neiman D."/>
            <person name="Pearson M."/>
            <person name="Roberts A."/>
            <person name="Saif S."/>
            <person name="Shea T."/>
            <person name="Shenoy N."/>
            <person name="Sisk P."/>
            <person name="Stolte C."/>
            <person name="Sykes S."/>
            <person name="White J."/>
            <person name="Yandava C."/>
            <person name="Burger G."/>
            <person name="Gray M.W."/>
            <person name="Holland P.W.H."/>
            <person name="King N."/>
            <person name="Lang F.B.F."/>
            <person name="Roger A.J."/>
            <person name="Ruiz-Trillo I."/>
            <person name="Haas B."/>
            <person name="Nusbaum C."/>
            <person name="Birren B."/>
        </authorList>
    </citation>
    <scope>NUCLEOTIDE SEQUENCE [LARGE SCALE GENOMIC DNA]</scope>
    <source>
        <strain evidence="2 3">JP610</strain>
    </source>
</reference>
<dbReference type="GeneID" id="25902431"/>
<evidence type="ECO:0000313" key="3">
    <source>
        <dbReference type="Proteomes" id="UP000054560"/>
    </source>
</evidence>
<name>A0A0L0GAF6_9EUKA</name>
<gene>
    <name evidence="2" type="ORF">SARC_01927</name>
</gene>
<dbReference type="Proteomes" id="UP000054560">
    <property type="component" value="Unassembled WGS sequence"/>
</dbReference>
<accession>A0A0L0GAF6</accession>
<dbReference type="AlphaFoldDB" id="A0A0L0GAF6"/>
<evidence type="ECO:0000256" key="1">
    <source>
        <dbReference type="SAM" id="MobiDB-lite"/>
    </source>
</evidence>
<dbReference type="SUPFAM" id="SSF48452">
    <property type="entry name" value="TPR-like"/>
    <property type="match status" value="1"/>
</dbReference>
<dbReference type="EMBL" id="KQ241678">
    <property type="protein sequence ID" value="KNC85889.1"/>
    <property type="molecule type" value="Genomic_DNA"/>
</dbReference>
<sequence>MQTNRTHTTDTKGATNAHIYHSGTSNSTDNDLGAGDSGKAEVMLECAQSMDTISEEVESSATDMTYTGDTLRDMNLASEAETLPKTGRENGLKLVNSSWETVRDMDTTGDRINTTATTAHAKLVKTASVGNKEESVGAAKVELALLYTNRGLCHSKLDAYNRAHKDWYRAIEINVSDLKPLVSLTKLQMRLGELRIAKILCTDGLALCEKYPTERNQSFLKDLASCHILLARLQQAHKAVSSWCAETFEINLTGNDGDGDSAQALNTVESDIVLLKQHCPESVLYKLFHVRCLGHGMVKYDEAVELVEELVMRCVSMVWG</sequence>
<dbReference type="InterPro" id="IPR011990">
    <property type="entry name" value="TPR-like_helical_dom_sf"/>
</dbReference>